<organism evidence="1 2">
    <name type="scientific">Cyclotella atomus</name>
    <dbReference type="NCBI Taxonomy" id="382360"/>
    <lineage>
        <taxon>Eukaryota</taxon>
        <taxon>Sar</taxon>
        <taxon>Stramenopiles</taxon>
        <taxon>Ochrophyta</taxon>
        <taxon>Bacillariophyta</taxon>
        <taxon>Coscinodiscophyceae</taxon>
        <taxon>Thalassiosirophycidae</taxon>
        <taxon>Stephanodiscales</taxon>
        <taxon>Stephanodiscaceae</taxon>
        <taxon>Cyclotella</taxon>
    </lineage>
</organism>
<evidence type="ECO:0000313" key="2">
    <source>
        <dbReference type="Proteomes" id="UP001530400"/>
    </source>
</evidence>
<protein>
    <submittedName>
        <fullName evidence="1">Uncharacterized protein</fullName>
    </submittedName>
</protein>
<sequence>MLPTPAPLGYGFGVSRGHVMFLHRNLYKHLGASNAPTLLEIDDGTKFCGSDYWHVRNTYLLLCLHNCDETDSFMCRIGLDKIAHLESAAQDSVYWLDKRVNTIPCPSMLRW</sequence>
<dbReference type="EMBL" id="JALLPJ020000266">
    <property type="protein sequence ID" value="KAL3797164.1"/>
    <property type="molecule type" value="Genomic_DNA"/>
</dbReference>
<keyword evidence="2" id="KW-1185">Reference proteome</keyword>
<dbReference type="AlphaFoldDB" id="A0ABD3QAY3"/>
<accession>A0ABD3QAY3</accession>
<proteinExistence type="predicted"/>
<comment type="caution">
    <text evidence="1">The sequence shown here is derived from an EMBL/GenBank/DDBJ whole genome shotgun (WGS) entry which is preliminary data.</text>
</comment>
<dbReference type="Proteomes" id="UP001530400">
    <property type="component" value="Unassembled WGS sequence"/>
</dbReference>
<reference evidence="1 2" key="1">
    <citation type="submission" date="2024-10" db="EMBL/GenBank/DDBJ databases">
        <title>Updated reference genomes for cyclostephanoid diatoms.</title>
        <authorList>
            <person name="Roberts W.R."/>
            <person name="Alverson A.J."/>
        </authorList>
    </citation>
    <scope>NUCLEOTIDE SEQUENCE [LARGE SCALE GENOMIC DNA]</scope>
    <source>
        <strain evidence="1 2">AJA010-31</strain>
    </source>
</reference>
<evidence type="ECO:0000313" key="1">
    <source>
        <dbReference type="EMBL" id="KAL3797164.1"/>
    </source>
</evidence>
<name>A0ABD3QAY3_9STRA</name>
<gene>
    <name evidence="1" type="ORF">ACHAWO_001013</name>
</gene>